<dbReference type="InterPro" id="IPR005913">
    <property type="entry name" value="dTDP_dehydrorham_reduct"/>
</dbReference>
<keyword evidence="9" id="KW-1185">Reference proteome</keyword>
<comment type="similarity">
    <text evidence="2 6">Belongs to the dTDP-4-dehydrorhamnose reductase family.</text>
</comment>
<dbReference type="PANTHER" id="PTHR10491:SF4">
    <property type="entry name" value="METHIONINE ADENOSYLTRANSFERASE 2 SUBUNIT BETA"/>
    <property type="match status" value="1"/>
</dbReference>
<comment type="catalytic activity">
    <reaction evidence="5 6">
        <text>dTDP-beta-L-rhamnose + NADP(+) = dTDP-4-dehydro-beta-L-rhamnose + NADPH + H(+)</text>
        <dbReference type="Rhea" id="RHEA:21796"/>
        <dbReference type="ChEBI" id="CHEBI:15378"/>
        <dbReference type="ChEBI" id="CHEBI:57510"/>
        <dbReference type="ChEBI" id="CHEBI:57783"/>
        <dbReference type="ChEBI" id="CHEBI:58349"/>
        <dbReference type="ChEBI" id="CHEBI:62830"/>
        <dbReference type="EC" id="1.1.1.133"/>
    </reaction>
</comment>
<dbReference type="Proteomes" id="UP000009319">
    <property type="component" value="Unassembled WGS sequence"/>
</dbReference>
<accession>K0Q3A7</accession>
<evidence type="ECO:0000313" key="8">
    <source>
        <dbReference type="EMBL" id="CCM78772.1"/>
    </source>
</evidence>
<dbReference type="RefSeq" id="WP_007538045.1">
    <property type="nucleotide sequence ID" value="NZ_HF536773.1"/>
</dbReference>
<dbReference type="eggNOG" id="COG1091">
    <property type="taxonomic scope" value="Bacteria"/>
</dbReference>
<evidence type="ECO:0000256" key="3">
    <source>
        <dbReference type="ARBA" id="ARBA00012929"/>
    </source>
</evidence>
<dbReference type="SUPFAM" id="SSF51735">
    <property type="entry name" value="NAD(P)-binding Rossmann-fold domains"/>
    <property type="match status" value="1"/>
</dbReference>
<sequence>MRIAVIGIGGQIALSLIERAGAQPHVEAFLLGRPDLDMARPETIWPALASSRPDLIVSTAAFTAVDAAEREPELAYRVNATGAGAVAEAANRLGVPIIHFSTDYVFDGKKQGIYDETDTPAPLNVYGASKLAGEIAVAAAAPRHLILRTSWVYSPFGTNFVKTMLRLASANKEIAIVSDQCGNPSSALDVAEAVLRAAAALGEGLPYGTFHLAGTGATSWADFARHVFASSRAYGGEWAKVRNITAAEFAALAPRPLNTQLSSTKFASTFGWTMPNWRQSLDRTLARILQEAGRHVPARS</sequence>
<proteinExistence type="inferred from homology"/>
<evidence type="ECO:0000256" key="5">
    <source>
        <dbReference type="ARBA" id="ARBA00048200"/>
    </source>
</evidence>
<evidence type="ECO:0000256" key="2">
    <source>
        <dbReference type="ARBA" id="ARBA00010944"/>
    </source>
</evidence>
<evidence type="ECO:0000256" key="4">
    <source>
        <dbReference type="ARBA" id="ARBA00017099"/>
    </source>
</evidence>
<dbReference type="EMBL" id="CANI01000039">
    <property type="protein sequence ID" value="CCM78772.1"/>
    <property type="molecule type" value="Genomic_DNA"/>
</dbReference>
<keyword evidence="6 8" id="KW-0560">Oxidoreductase</keyword>
<protein>
    <recommendedName>
        <fullName evidence="4 6">dTDP-4-dehydrorhamnose reductase</fullName>
        <ecNumber evidence="3 6">1.1.1.133</ecNumber>
    </recommendedName>
</protein>
<comment type="cofactor">
    <cofactor evidence="6">
        <name>Mg(2+)</name>
        <dbReference type="ChEBI" id="CHEBI:18420"/>
    </cofactor>
    <text evidence="6">Binds 1 Mg(2+) ion per monomer.</text>
</comment>
<evidence type="ECO:0000259" key="7">
    <source>
        <dbReference type="Pfam" id="PF04321"/>
    </source>
</evidence>
<dbReference type="Gene3D" id="3.90.25.10">
    <property type="entry name" value="UDP-galactose 4-epimerase, domain 1"/>
    <property type="match status" value="1"/>
</dbReference>
<feature type="domain" description="RmlD-like substrate binding" evidence="7">
    <location>
        <begin position="1"/>
        <end position="288"/>
    </location>
</feature>
<comment type="function">
    <text evidence="6">Catalyzes the reduction of dTDP-6-deoxy-L-lyxo-4-hexulose to yield dTDP-L-rhamnose.</text>
</comment>
<dbReference type="AlphaFoldDB" id="K0Q3A7"/>
<gene>
    <name evidence="8" type="primary">rfbD</name>
    <name evidence="8" type="ORF">BN77_p11467</name>
</gene>
<dbReference type="HOGENOM" id="CLU_045518_1_2_5"/>
<comment type="caution">
    <text evidence="8">The sequence shown here is derived from an EMBL/GenBank/DDBJ whole genome shotgun (WGS) entry which is preliminary data.</text>
</comment>
<dbReference type="UniPathway" id="UPA00124"/>
<dbReference type="InterPro" id="IPR036291">
    <property type="entry name" value="NAD(P)-bd_dom_sf"/>
</dbReference>
<keyword evidence="6" id="KW-0521">NADP</keyword>
<dbReference type="NCBIfam" id="TIGR01214">
    <property type="entry name" value="rmlD"/>
    <property type="match status" value="1"/>
</dbReference>
<dbReference type="STRING" id="1211777.BN77_p11467"/>
<dbReference type="Pfam" id="PF04321">
    <property type="entry name" value="RmlD_sub_bind"/>
    <property type="match status" value="1"/>
</dbReference>
<evidence type="ECO:0000313" key="9">
    <source>
        <dbReference type="Proteomes" id="UP000009319"/>
    </source>
</evidence>
<reference evidence="8 9" key="1">
    <citation type="journal article" date="2013" name="Genome Announc.">
        <title>Draft Genome Sequence of Rhizobium mesoamericanum STM3625, a Nitrogen-Fixing Symbiont of Mimosa pudica Isolated in French Guiana (South America).</title>
        <authorList>
            <person name="Moulin L."/>
            <person name="Mornico D."/>
            <person name="Melkonian R."/>
            <person name="Klonowska A."/>
        </authorList>
    </citation>
    <scope>NUCLEOTIDE SEQUENCE [LARGE SCALE GENOMIC DNA]</scope>
    <source>
        <strain evidence="8 9">STM3625</strain>
    </source>
</reference>
<dbReference type="GO" id="GO:0019305">
    <property type="term" value="P:dTDP-rhamnose biosynthetic process"/>
    <property type="evidence" value="ECO:0007669"/>
    <property type="project" value="UniProtKB-UniPathway"/>
</dbReference>
<organism evidence="8 9">
    <name type="scientific">Rhizobium mesoamericanum STM3625</name>
    <dbReference type="NCBI Taxonomy" id="1211777"/>
    <lineage>
        <taxon>Bacteria</taxon>
        <taxon>Pseudomonadati</taxon>
        <taxon>Pseudomonadota</taxon>
        <taxon>Alphaproteobacteria</taxon>
        <taxon>Hyphomicrobiales</taxon>
        <taxon>Rhizobiaceae</taxon>
        <taxon>Rhizobium/Agrobacterium group</taxon>
        <taxon>Rhizobium</taxon>
    </lineage>
</organism>
<dbReference type="EC" id="1.1.1.133" evidence="3 6"/>
<dbReference type="GO" id="GO:0008831">
    <property type="term" value="F:dTDP-4-dehydrorhamnose reductase activity"/>
    <property type="evidence" value="ECO:0007669"/>
    <property type="project" value="UniProtKB-EC"/>
</dbReference>
<evidence type="ECO:0000256" key="6">
    <source>
        <dbReference type="RuleBase" id="RU364082"/>
    </source>
</evidence>
<dbReference type="InterPro" id="IPR029903">
    <property type="entry name" value="RmlD-like-bd"/>
</dbReference>
<dbReference type="CDD" id="cd05254">
    <property type="entry name" value="dTDP_HR_like_SDR_e"/>
    <property type="match status" value="1"/>
</dbReference>
<name>K0Q3A7_9HYPH</name>
<dbReference type="Gene3D" id="3.40.50.720">
    <property type="entry name" value="NAD(P)-binding Rossmann-like Domain"/>
    <property type="match status" value="1"/>
</dbReference>
<evidence type="ECO:0000256" key="1">
    <source>
        <dbReference type="ARBA" id="ARBA00004781"/>
    </source>
</evidence>
<comment type="pathway">
    <text evidence="1 6">Carbohydrate biosynthesis; dTDP-L-rhamnose biosynthesis.</text>
</comment>
<dbReference type="PANTHER" id="PTHR10491">
    <property type="entry name" value="DTDP-4-DEHYDRORHAMNOSE REDUCTASE"/>
    <property type="match status" value="1"/>
</dbReference>